<dbReference type="Gene3D" id="1.20.910.10">
    <property type="entry name" value="Heme oxygenase-like"/>
    <property type="match status" value="1"/>
</dbReference>
<gene>
    <name evidence="1" type="ORF">JOH49_003299</name>
</gene>
<evidence type="ECO:0000313" key="1">
    <source>
        <dbReference type="EMBL" id="MBP1293546.1"/>
    </source>
</evidence>
<protein>
    <recommendedName>
        <fullName evidence="3">DUF3050 domain-containing protein</fullName>
    </recommendedName>
</protein>
<dbReference type="SUPFAM" id="SSF48613">
    <property type="entry name" value="Heme oxygenase-like"/>
    <property type="match status" value="1"/>
</dbReference>
<proteinExistence type="predicted"/>
<accession>A0A8I1Y810</accession>
<organism evidence="1 2">
    <name type="scientific">Bradyrhizobium elkanii</name>
    <dbReference type="NCBI Taxonomy" id="29448"/>
    <lineage>
        <taxon>Bacteria</taxon>
        <taxon>Pseudomonadati</taxon>
        <taxon>Pseudomonadota</taxon>
        <taxon>Alphaproteobacteria</taxon>
        <taxon>Hyphomicrobiales</taxon>
        <taxon>Nitrobacteraceae</taxon>
        <taxon>Bradyrhizobium</taxon>
    </lineage>
</organism>
<comment type="caution">
    <text evidence="1">The sequence shown here is derived from an EMBL/GenBank/DDBJ whole genome shotgun (WGS) entry which is preliminary data.</text>
</comment>
<dbReference type="RefSeq" id="WP_028344155.1">
    <property type="nucleotide sequence ID" value="NZ_CP126003.1"/>
</dbReference>
<dbReference type="InterPro" id="IPR024423">
    <property type="entry name" value="DUF3050"/>
</dbReference>
<evidence type="ECO:0000313" key="2">
    <source>
        <dbReference type="Proteomes" id="UP000673383"/>
    </source>
</evidence>
<evidence type="ECO:0008006" key="3">
    <source>
        <dbReference type="Google" id="ProtNLM"/>
    </source>
</evidence>
<dbReference type="InterPro" id="IPR016084">
    <property type="entry name" value="Haem_Oase-like_multi-hlx"/>
</dbReference>
<dbReference type="Proteomes" id="UP000673383">
    <property type="component" value="Unassembled WGS sequence"/>
</dbReference>
<dbReference type="EMBL" id="JAFICZ010000001">
    <property type="protein sequence ID" value="MBP1293546.1"/>
    <property type="molecule type" value="Genomic_DNA"/>
</dbReference>
<dbReference type="Pfam" id="PF11251">
    <property type="entry name" value="DUF3050"/>
    <property type="match status" value="1"/>
</dbReference>
<sequence length="268" mass="29881">MSAMGMYHLLRRLDTSRKQIAEHSIYRNLESVDDIRIFMEHHVFAVWDFMSLLKSLQKALTCVEVPWVPVGTPRLRRLINEIVLEEETDEVEGVPVSHYELYHRAMTEIGADTRPIDTMIGAVARGMPVGEAISSCGAPVGARAFVDKTFELIASGKTHVIASAFTFGREEPIPDMFRTLVGSLQKQHGDRLKTFITYLDRHIGLDEDHHAPMAVEMLAELCGSDDEKWGEATRAAIAALTARHSLWSTVVSEVSLARMGIPKLRATG</sequence>
<reference evidence="1" key="1">
    <citation type="submission" date="2021-02" db="EMBL/GenBank/DDBJ databases">
        <title>Genomic Encyclopedia of Type Strains, Phase IV (KMG-V): Genome sequencing to study the core and pangenomes of soil and plant-associated prokaryotes.</title>
        <authorList>
            <person name="Whitman W."/>
        </authorList>
    </citation>
    <scope>NUCLEOTIDE SEQUENCE</scope>
    <source>
        <strain evidence="1">USDA 406</strain>
    </source>
</reference>
<dbReference type="AlphaFoldDB" id="A0A8I1Y810"/>
<name>A0A8I1Y810_BRAEL</name>